<accession>A0A9Q0YKJ5</accession>
<keyword evidence="3" id="KW-1185">Reference proteome</keyword>
<sequence length="365" mass="41070">MELELDYNEDEVLMPQSLPSPSGEGTSGTKATEDGDLKQTLALMQAQIQMICQKINLDTKEGKQSKKRKLDEGTSELPSKSSRQEETFDLEEELESLLEFTGGNSQGVNEIEKDKNLDPYSSENLEEDTLFQGLVSELDYGDKTGAPVQEKVASLVGNICANKLSAAKHKDMCEKYERPQNVDLLQTTRVNQLVWDHTNLKTRTRDLKLQKIQLSNIKAMTALTVIVNDIMSGKGGLEKETILSKLTDALAMMGTANIQLNLLRRELFKPEIKPEYRNLCSKSTPITTLLFGDDMSQQVRDISDANKMSRRCLTPYAGRARGSGYRGRARGQGRGQPYAQTQYRPFLGQRYPRRPFRARPKSSKY</sequence>
<dbReference type="PANTHER" id="PTHR34239">
    <property type="entry name" value="APPLE DOMAIN-CONTAINING PROTEIN"/>
    <property type="match status" value="1"/>
</dbReference>
<proteinExistence type="predicted"/>
<feature type="compositionally biased region" description="Basic and acidic residues" evidence="1">
    <location>
        <begin position="60"/>
        <end position="72"/>
    </location>
</feature>
<dbReference type="EMBL" id="JAIZAY010000019">
    <property type="protein sequence ID" value="KAJ8024142.1"/>
    <property type="molecule type" value="Genomic_DNA"/>
</dbReference>
<gene>
    <name evidence="2" type="ORF">HOLleu_36788</name>
</gene>
<dbReference type="AlphaFoldDB" id="A0A9Q0YKJ5"/>
<comment type="caution">
    <text evidence="2">The sequence shown here is derived from an EMBL/GenBank/DDBJ whole genome shotgun (WGS) entry which is preliminary data.</text>
</comment>
<feature type="region of interest" description="Disordered" evidence="1">
    <location>
        <begin position="317"/>
        <end position="365"/>
    </location>
</feature>
<protein>
    <submittedName>
        <fullName evidence="2">Uncharacterized protein</fullName>
    </submittedName>
</protein>
<dbReference type="PANTHER" id="PTHR34239:SF2">
    <property type="entry name" value="TRANSPOSABLE ELEMENT P TRANSPOSASE_THAP9 CONSERVED DOMAIN-CONTAINING PROTEIN"/>
    <property type="match status" value="1"/>
</dbReference>
<feature type="compositionally biased region" description="Polar residues" evidence="1">
    <location>
        <begin position="17"/>
        <end position="30"/>
    </location>
</feature>
<evidence type="ECO:0000313" key="3">
    <source>
        <dbReference type="Proteomes" id="UP001152320"/>
    </source>
</evidence>
<organism evidence="2 3">
    <name type="scientific">Holothuria leucospilota</name>
    <name type="common">Black long sea cucumber</name>
    <name type="synonym">Mertensiothuria leucospilota</name>
    <dbReference type="NCBI Taxonomy" id="206669"/>
    <lineage>
        <taxon>Eukaryota</taxon>
        <taxon>Metazoa</taxon>
        <taxon>Echinodermata</taxon>
        <taxon>Eleutherozoa</taxon>
        <taxon>Echinozoa</taxon>
        <taxon>Holothuroidea</taxon>
        <taxon>Aspidochirotacea</taxon>
        <taxon>Aspidochirotida</taxon>
        <taxon>Holothuriidae</taxon>
        <taxon>Holothuria</taxon>
    </lineage>
</organism>
<evidence type="ECO:0000256" key="1">
    <source>
        <dbReference type="SAM" id="MobiDB-lite"/>
    </source>
</evidence>
<dbReference type="OrthoDB" id="5985484at2759"/>
<feature type="region of interest" description="Disordered" evidence="1">
    <location>
        <begin position="1"/>
        <end position="38"/>
    </location>
</feature>
<dbReference type="Proteomes" id="UP001152320">
    <property type="component" value="Chromosome 19"/>
</dbReference>
<feature type="region of interest" description="Disordered" evidence="1">
    <location>
        <begin position="60"/>
        <end position="87"/>
    </location>
</feature>
<feature type="compositionally biased region" description="Acidic residues" evidence="1">
    <location>
        <begin position="1"/>
        <end position="12"/>
    </location>
</feature>
<evidence type="ECO:0000313" key="2">
    <source>
        <dbReference type="EMBL" id="KAJ8024142.1"/>
    </source>
</evidence>
<name>A0A9Q0YKJ5_HOLLE</name>
<feature type="compositionally biased region" description="Basic residues" evidence="1">
    <location>
        <begin position="351"/>
        <end position="365"/>
    </location>
</feature>
<reference evidence="2" key="1">
    <citation type="submission" date="2021-10" db="EMBL/GenBank/DDBJ databases">
        <title>Tropical sea cucumber genome reveals ecological adaptation and Cuvierian tubules defense mechanism.</title>
        <authorList>
            <person name="Chen T."/>
        </authorList>
    </citation>
    <scope>NUCLEOTIDE SEQUENCE</scope>
    <source>
        <strain evidence="2">Nanhai2018</strain>
        <tissue evidence="2">Muscle</tissue>
    </source>
</reference>